<comment type="caution">
    <text evidence="1">The sequence shown here is derived from an EMBL/GenBank/DDBJ whole genome shotgun (WGS) entry which is preliminary data.</text>
</comment>
<dbReference type="InterPro" id="IPR023198">
    <property type="entry name" value="PGP-like_dom2"/>
</dbReference>
<dbReference type="PANTHER" id="PTHR43885">
    <property type="entry name" value="HALOACID DEHALOGENASE-LIKE HYDROLASE"/>
    <property type="match status" value="1"/>
</dbReference>
<evidence type="ECO:0008006" key="3">
    <source>
        <dbReference type="Google" id="ProtNLM"/>
    </source>
</evidence>
<dbReference type="InterPro" id="IPR023214">
    <property type="entry name" value="HAD_sf"/>
</dbReference>
<dbReference type="AlphaFoldDB" id="A0AA37Q8B2"/>
<dbReference type="Proteomes" id="UP001161325">
    <property type="component" value="Unassembled WGS sequence"/>
</dbReference>
<dbReference type="PANTHER" id="PTHR43885:SF1">
    <property type="entry name" value="SUPERFAMILY HYDROLASE, PUTATIVE (AFU_ORTHOLOGUE AFUA_4G13290)-RELATED"/>
    <property type="match status" value="1"/>
</dbReference>
<dbReference type="SUPFAM" id="SSF56784">
    <property type="entry name" value="HAD-like"/>
    <property type="match status" value="1"/>
</dbReference>
<organism evidence="1 2">
    <name type="scientific">Roseisolibacter agri</name>
    <dbReference type="NCBI Taxonomy" id="2014610"/>
    <lineage>
        <taxon>Bacteria</taxon>
        <taxon>Pseudomonadati</taxon>
        <taxon>Gemmatimonadota</taxon>
        <taxon>Gemmatimonadia</taxon>
        <taxon>Gemmatimonadales</taxon>
        <taxon>Gemmatimonadaceae</taxon>
        <taxon>Roseisolibacter</taxon>
    </lineage>
</organism>
<proteinExistence type="predicted"/>
<dbReference type="InterPro" id="IPR036412">
    <property type="entry name" value="HAD-like_sf"/>
</dbReference>
<dbReference type="RefSeq" id="WP_284352828.1">
    <property type="nucleotide sequence ID" value="NZ_BRXS01000010.1"/>
</dbReference>
<dbReference type="Pfam" id="PF00702">
    <property type="entry name" value="Hydrolase"/>
    <property type="match status" value="1"/>
</dbReference>
<dbReference type="Gene3D" id="3.40.50.1000">
    <property type="entry name" value="HAD superfamily/HAD-like"/>
    <property type="match status" value="1"/>
</dbReference>
<name>A0AA37Q8B2_9BACT</name>
<dbReference type="EMBL" id="BRXS01000010">
    <property type="protein sequence ID" value="GLC28430.1"/>
    <property type="molecule type" value="Genomic_DNA"/>
</dbReference>
<evidence type="ECO:0000313" key="1">
    <source>
        <dbReference type="EMBL" id="GLC28430.1"/>
    </source>
</evidence>
<dbReference type="SFLD" id="SFLDS00003">
    <property type="entry name" value="Haloacid_Dehalogenase"/>
    <property type="match status" value="1"/>
</dbReference>
<dbReference type="Gene3D" id="1.10.150.240">
    <property type="entry name" value="Putative phosphatase, domain 2"/>
    <property type="match status" value="1"/>
</dbReference>
<sequence length="229" mass="24460">MKLVLFDIDGTLLRGDGSARRAFEGALVHVFGTTPDPSVHYDGKTDPQIARELMRLAGHDDASIDARLPQAIDGYLERLRREVSGGARNFQALPGVEALLDALEPRDDVVLGLLTGNVADGATIKLRCAGLDVARFRVNAFGSDHEHRPELPRVAQRRAREVVGRDFEGDAIVVVGDTPADIACARSVGARTLAVATGRYSVDELAEHAPTVTFADLTDTAAVIAALVD</sequence>
<protein>
    <recommendedName>
        <fullName evidence="3">Phosphoglycolate phosphatase</fullName>
    </recommendedName>
</protein>
<evidence type="ECO:0000313" key="2">
    <source>
        <dbReference type="Proteomes" id="UP001161325"/>
    </source>
</evidence>
<accession>A0AA37Q8B2</accession>
<gene>
    <name evidence="1" type="ORF">rosag_49430</name>
</gene>
<dbReference type="SFLD" id="SFLDG01129">
    <property type="entry name" value="C1.5:_HAD__Beta-PGM__Phosphata"/>
    <property type="match status" value="1"/>
</dbReference>
<keyword evidence="2" id="KW-1185">Reference proteome</keyword>
<reference evidence="1" key="1">
    <citation type="submission" date="2022-08" db="EMBL/GenBank/DDBJ databases">
        <title>Draft genome sequencing of Roseisolibacter agri AW1220.</title>
        <authorList>
            <person name="Tobiishi Y."/>
            <person name="Tonouchi A."/>
        </authorList>
    </citation>
    <scope>NUCLEOTIDE SEQUENCE</scope>
    <source>
        <strain evidence="1">AW1220</strain>
    </source>
</reference>